<dbReference type="Gene3D" id="3.30.60.30">
    <property type="match status" value="1"/>
</dbReference>
<accession>R4V4W9</accession>
<dbReference type="PROSITE" id="PS51465">
    <property type="entry name" value="KAZAL_2"/>
    <property type="match status" value="1"/>
</dbReference>
<dbReference type="Pfam" id="PF00050">
    <property type="entry name" value="Kazal_1"/>
    <property type="match status" value="1"/>
</dbReference>
<protein>
    <submittedName>
        <fullName evidence="3">Kazal type serine protease inhibitor</fullName>
    </submittedName>
</protein>
<dbReference type="EMBL" id="KC741069">
    <property type="protein sequence ID" value="AGM32893.1"/>
    <property type="molecule type" value="mRNA"/>
</dbReference>
<dbReference type="SMART" id="SM00280">
    <property type="entry name" value="KAZAL"/>
    <property type="match status" value="1"/>
</dbReference>
<proteinExistence type="evidence at transcript level"/>
<dbReference type="AlphaFoldDB" id="R4V4W9"/>
<dbReference type="InterPro" id="IPR002350">
    <property type="entry name" value="Kazal_dom"/>
</dbReference>
<feature type="chain" id="PRO_5004380281" evidence="1">
    <location>
        <begin position="22"/>
        <end position="91"/>
    </location>
</feature>
<feature type="signal peptide" evidence="1">
    <location>
        <begin position="1"/>
        <end position="21"/>
    </location>
</feature>
<evidence type="ECO:0000313" key="3">
    <source>
        <dbReference type="EMBL" id="AGM32893.1"/>
    </source>
</evidence>
<evidence type="ECO:0000259" key="2">
    <source>
        <dbReference type="PROSITE" id="PS51465"/>
    </source>
</evidence>
<keyword evidence="1" id="KW-0732">Signal</keyword>
<reference evidence="3" key="1">
    <citation type="submission" date="2013-03" db="EMBL/GenBank/DDBJ databases">
        <title>Immune-Related transcriptome of Coptotermes formosanus Shiraki workers: the defense mechanism.</title>
        <authorList>
            <person name="Hussain A."/>
            <person name="Li Y.F."/>
            <person name="Wen S.Y."/>
        </authorList>
    </citation>
    <scope>NUCLEOTIDE SEQUENCE</scope>
</reference>
<name>R4V4W9_COPFO</name>
<dbReference type="InterPro" id="IPR036058">
    <property type="entry name" value="Kazal_dom_sf"/>
</dbReference>
<dbReference type="SUPFAM" id="SSF100895">
    <property type="entry name" value="Kazal-type serine protease inhibitors"/>
    <property type="match status" value="1"/>
</dbReference>
<organism evidence="3">
    <name type="scientific">Coptotermes formosanus</name>
    <name type="common">Formosan subterranean termite</name>
    <dbReference type="NCBI Taxonomy" id="36987"/>
    <lineage>
        <taxon>Eukaryota</taxon>
        <taxon>Metazoa</taxon>
        <taxon>Ecdysozoa</taxon>
        <taxon>Arthropoda</taxon>
        <taxon>Hexapoda</taxon>
        <taxon>Insecta</taxon>
        <taxon>Pterygota</taxon>
        <taxon>Neoptera</taxon>
        <taxon>Polyneoptera</taxon>
        <taxon>Dictyoptera</taxon>
        <taxon>Blattodea</taxon>
        <taxon>Blattoidea</taxon>
        <taxon>Termitoidae</taxon>
        <taxon>Rhinotermitidae</taxon>
        <taxon>Coptotermes</taxon>
    </lineage>
</organism>
<evidence type="ECO:0000256" key="1">
    <source>
        <dbReference type="SAM" id="SignalP"/>
    </source>
</evidence>
<sequence>MKCFIFLSLAVITMFIALTAAEECAIMCTMIYAPICATDGITTRTFSNACTMAVYNCQNTATTFRQLRSGVCDVDVSDGEVPDAEAFDIVF</sequence>
<feature type="domain" description="Kazal-like" evidence="2">
    <location>
        <begin position="18"/>
        <end position="74"/>
    </location>
</feature>